<keyword evidence="4" id="KW-1185">Reference proteome</keyword>
<dbReference type="EMBL" id="LGRX02019242">
    <property type="protein sequence ID" value="KAK3258818.1"/>
    <property type="molecule type" value="Genomic_DNA"/>
</dbReference>
<gene>
    <name evidence="3" type="ORF">CYMTET_32149</name>
</gene>
<sequence>MSLKRAVRVGENLAGKVLKTPLSFFDVQEQPGKFFRGVVKKKCSHKPGHWAVRYTDGTEYNLPETSIKKWICSPAEVKDNSWAYELSDVDSSASASQEVEDPSNDDTPSEESESERDASQNVSQGAGPSRPAARANILRHRSSGSGRSAAAADTKLEWDTEKMKEDDPILFTARSGFVQEPPADATISYFFEQLWWLSKSGTYSAATTRTAAGQRWRSLWDFLLDQSKLYATQRQAGEVTASVRSHKRFKNVGKQRNYEPPTLSTMLRAHALEILHSAIRTTGRYQPWSTAGLRGKFLRIPQIANVIGSGKLQNFWRFFHAADNTKAEKKKLPTGQDNPNYDNLHKTRVVHDSLNANLVACYRPKQGVTIDESCGEKMEGKDGEGAAKCYNKDKPKQRHNKQYALNEASSGIPLWFEMHRSKENMVAKSDKGKMFDICQRLVSNGLPRENGRFLGHNLGTDNAYTSDQIAVWCKENGLNFLGTTQLNRCDGRKKVPSSGSGKPKWVPVITVDDARGSFASATTKVGDVELVLTGYQDNKLVYFVSNYHASPHAGNGDTVARWDKANREYVDIFRPALKKDYDVLKTGTDVFDQYLQMIENELTSYRPWLETEEDDGSNADDESEYPDRA</sequence>
<evidence type="ECO:0000313" key="4">
    <source>
        <dbReference type="Proteomes" id="UP001190700"/>
    </source>
</evidence>
<name>A0AAE0FFL4_9CHLO</name>
<feature type="region of interest" description="Disordered" evidence="1">
    <location>
        <begin position="89"/>
        <end position="132"/>
    </location>
</feature>
<organism evidence="3 4">
    <name type="scientific">Cymbomonas tetramitiformis</name>
    <dbReference type="NCBI Taxonomy" id="36881"/>
    <lineage>
        <taxon>Eukaryota</taxon>
        <taxon>Viridiplantae</taxon>
        <taxon>Chlorophyta</taxon>
        <taxon>Pyramimonadophyceae</taxon>
        <taxon>Pyramimonadales</taxon>
        <taxon>Pyramimonadaceae</taxon>
        <taxon>Cymbomonas</taxon>
    </lineage>
</organism>
<reference evidence="3 4" key="1">
    <citation type="journal article" date="2015" name="Genome Biol. Evol.">
        <title>Comparative Genomics of a Bacterivorous Green Alga Reveals Evolutionary Causalities and Consequences of Phago-Mixotrophic Mode of Nutrition.</title>
        <authorList>
            <person name="Burns J.A."/>
            <person name="Paasch A."/>
            <person name="Narechania A."/>
            <person name="Kim E."/>
        </authorList>
    </citation>
    <scope>NUCLEOTIDE SEQUENCE [LARGE SCALE GENOMIC DNA]</scope>
    <source>
        <strain evidence="3 4">PLY_AMNH</strain>
    </source>
</reference>
<dbReference type="PANTHER" id="PTHR46599">
    <property type="entry name" value="PIGGYBAC TRANSPOSABLE ELEMENT-DERIVED PROTEIN 4"/>
    <property type="match status" value="1"/>
</dbReference>
<dbReference type="AlphaFoldDB" id="A0AAE0FFL4"/>
<accession>A0AAE0FFL4</accession>
<dbReference type="InterPro" id="IPR029526">
    <property type="entry name" value="PGBD"/>
</dbReference>
<dbReference type="Pfam" id="PF13843">
    <property type="entry name" value="DDE_Tnp_1_7"/>
    <property type="match status" value="1"/>
</dbReference>
<comment type="caution">
    <text evidence="3">The sequence shown here is derived from an EMBL/GenBank/DDBJ whole genome shotgun (WGS) entry which is preliminary data.</text>
</comment>
<feature type="compositionally biased region" description="Acidic residues" evidence="1">
    <location>
        <begin position="610"/>
        <end position="629"/>
    </location>
</feature>
<feature type="region of interest" description="Disordered" evidence="1">
    <location>
        <begin position="606"/>
        <end position="629"/>
    </location>
</feature>
<feature type="compositionally biased region" description="Acidic residues" evidence="1">
    <location>
        <begin position="98"/>
        <end position="114"/>
    </location>
</feature>
<evidence type="ECO:0000256" key="1">
    <source>
        <dbReference type="SAM" id="MobiDB-lite"/>
    </source>
</evidence>
<dbReference type="PANTHER" id="PTHR46599:SF3">
    <property type="entry name" value="PIGGYBAC TRANSPOSABLE ELEMENT-DERIVED PROTEIN 4"/>
    <property type="match status" value="1"/>
</dbReference>
<protein>
    <recommendedName>
        <fullName evidence="2">PiggyBac transposable element-derived protein domain-containing protein</fullName>
    </recommendedName>
</protein>
<evidence type="ECO:0000259" key="2">
    <source>
        <dbReference type="Pfam" id="PF13843"/>
    </source>
</evidence>
<dbReference type="Proteomes" id="UP001190700">
    <property type="component" value="Unassembled WGS sequence"/>
</dbReference>
<evidence type="ECO:0000313" key="3">
    <source>
        <dbReference type="EMBL" id="KAK3258818.1"/>
    </source>
</evidence>
<proteinExistence type="predicted"/>
<feature type="domain" description="PiggyBac transposable element-derived protein" evidence="2">
    <location>
        <begin position="256"/>
        <end position="608"/>
    </location>
</feature>